<accession>A0A0G9GZ47</accession>
<dbReference type="RefSeq" id="WP_046972752.1">
    <property type="nucleotide sequence ID" value="NZ_JPLA01000043.1"/>
</dbReference>
<feature type="transmembrane region" description="Helical" evidence="1">
    <location>
        <begin position="7"/>
        <end position="27"/>
    </location>
</feature>
<keyword evidence="1" id="KW-1133">Transmembrane helix</keyword>
<dbReference type="OrthoDB" id="8898374at2"/>
<feature type="transmembrane region" description="Helical" evidence="1">
    <location>
        <begin position="33"/>
        <end position="55"/>
    </location>
</feature>
<dbReference type="STRING" id="1440762.Y882_15305"/>
<keyword evidence="1" id="KW-0812">Transmembrane</keyword>
<sequence>MKLIRIVAATAVFVLLLLAIYVVHSLYFRVNVVFYSAILDGVIAALVAGTALWLLPWFRVLGAIEKMQLVVIWLLLGYGFAISIPTVLDRSLSFYILEKLEQRGGGIREDAFEDVFTKEYVKEHHLVDVRLTEQLQSGTIVIKDGCVLLTDKGRDLAHVSRFFRNNLLPKHRLLMGKYSDALTDPFRHSTEDVNYRCQ</sequence>
<evidence type="ECO:0000313" key="2">
    <source>
        <dbReference type="EMBL" id="KLD62598.1"/>
    </source>
</evidence>
<evidence type="ECO:0000313" key="3">
    <source>
        <dbReference type="Proteomes" id="UP000035481"/>
    </source>
</evidence>
<name>A0A0G9GZ47_9GAMM</name>
<proteinExistence type="predicted"/>
<dbReference type="EMBL" id="JPLA01000043">
    <property type="protein sequence ID" value="KLD62598.1"/>
    <property type="molecule type" value="Genomic_DNA"/>
</dbReference>
<dbReference type="PATRIC" id="fig|1440762.4.peg.2784"/>
<protein>
    <submittedName>
        <fullName evidence="2">Uncharacterized protein</fullName>
    </submittedName>
</protein>
<dbReference type="AlphaFoldDB" id="A0A0G9GZ47"/>
<evidence type="ECO:0000256" key="1">
    <source>
        <dbReference type="SAM" id="Phobius"/>
    </source>
</evidence>
<organism evidence="2 3">
    <name type="scientific">Dyella japonica DSM 16301</name>
    <dbReference type="NCBI Taxonomy" id="1440762"/>
    <lineage>
        <taxon>Bacteria</taxon>
        <taxon>Pseudomonadati</taxon>
        <taxon>Pseudomonadota</taxon>
        <taxon>Gammaproteobacteria</taxon>
        <taxon>Lysobacterales</taxon>
        <taxon>Rhodanobacteraceae</taxon>
        <taxon>Dyella</taxon>
    </lineage>
</organism>
<gene>
    <name evidence="2" type="ORF">Y882_15305</name>
</gene>
<feature type="transmembrane region" description="Helical" evidence="1">
    <location>
        <begin position="67"/>
        <end position="88"/>
    </location>
</feature>
<reference evidence="2 3" key="1">
    <citation type="journal article" date="2015" name="Antonie Van Leeuwenhoek">
        <title>A phylogenomic and molecular marker based taxonomic framework for the order Xanthomonadales: proposal to transfer the families Algiphilaceae and Solimonadaceae to the order Nevskiales ord. nov. and to create a new family within the order Xanthomonadales, the family Rhodanobacteraceae fam. nov., containing the genus Rhodanobacter and its closest relatives.</title>
        <authorList>
            <person name="Naushad S."/>
            <person name="Adeolu M."/>
            <person name="Wong S."/>
            <person name="Sohail M."/>
            <person name="Schellhorn H.E."/>
            <person name="Gupta R.S."/>
        </authorList>
    </citation>
    <scope>NUCLEOTIDE SEQUENCE [LARGE SCALE GENOMIC DNA]</scope>
    <source>
        <strain evidence="2 3">DSM 16301</strain>
    </source>
</reference>
<comment type="caution">
    <text evidence="2">The sequence shown here is derived from an EMBL/GenBank/DDBJ whole genome shotgun (WGS) entry which is preliminary data.</text>
</comment>
<dbReference type="Proteomes" id="UP000035481">
    <property type="component" value="Unassembled WGS sequence"/>
</dbReference>
<keyword evidence="1" id="KW-0472">Membrane</keyword>